<dbReference type="AlphaFoldDB" id="A0A4P6JRI6"/>
<dbReference type="RefSeq" id="WP_129889131.1">
    <property type="nucleotide sequence ID" value="NZ_CP035758.1"/>
</dbReference>
<dbReference type="Proteomes" id="UP000290365">
    <property type="component" value="Chromosome"/>
</dbReference>
<protein>
    <submittedName>
        <fullName evidence="2">Uncharacterized protein</fullName>
    </submittedName>
</protein>
<feature type="compositionally biased region" description="Basic and acidic residues" evidence="1">
    <location>
        <begin position="1"/>
        <end position="16"/>
    </location>
</feature>
<evidence type="ECO:0000313" key="2">
    <source>
        <dbReference type="EMBL" id="QBD78078.1"/>
    </source>
</evidence>
<dbReference type="EMBL" id="CP035758">
    <property type="protein sequence ID" value="QBD78078.1"/>
    <property type="molecule type" value="Genomic_DNA"/>
</dbReference>
<feature type="region of interest" description="Disordered" evidence="1">
    <location>
        <begin position="1"/>
        <end position="23"/>
    </location>
</feature>
<sequence>MAKADNNRQGEYKEDESAGEDEYDVFELLERLESLREDMEELRVTTLTEVNRRIAELHQQLDED</sequence>
<name>A0A4P6JRI6_KTERU</name>
<evidence type="ECO:0000313" key="3">
    <source>
        <dbReference type="Proteomes" id="UP000290365"/>
    </source>
</evidence>
<proteinExistence type="predicted"/>
<evidence type="ECO:0000256" key="1">
    <source>
        <dbReference type="SAM" id="MobiDB-lite"/>
    </source>
</evidence>
<keyword evidence="3" id="KW-1185">Reference proteome</keyword>
<gene>
    <name evidence="2" type="ORF">EPA93_19590</name>
</gene>
<reference evidence="2 3" key="1">
    <citation type="submission" date="2019-01" db="EMBL/GenBank/DDBJ databases">
        <title>Ktedonosporobacter rubrisoli SCAWS-G2.</title>
        <authorList>
            <person name="Huang Y."/>
            <person name="Yan B."/>
        </authorList>
    </citation>
    <scope>NUCLEOTIDE SEQUENCE [LARGE SCALE GENOMIC DNA]</scope>
    <source>
        <strain evidence="2 3">SCAWS-G2</strain>
    </source>
</reference>
<organism evidence="2 3">
    <name type="scientific">Ktedonosporobacter rubrisoli</name>
    <dbReference type="NCBI Taxonomy" id="2509675"/>
    <lineage>
        <taxon>Bacteria</taxon>
        <taxon>Bacillati</taxon>
        <taxon>Chloroflexota</taxon>
        <taxon>Ktedonobacteria</taxon>
        <taxon>Ktedonobacterales</taxon>
        <taxon>Ktedonosporobacteraceae</taxon>
        <taxon>Ktedonosporobacter</taxon>
    </lineage>
</organism>
<dbReference type="KEGG" id="kbs:EPA93_19590"/>
<accession>A0A4P6JRI6</accession>